<organism evidence="1 2">
    <name type="scientific">Streptococcus vestibularis ATCC 49124</name>
    <dbReference type="NCBI Taxonomy" id="889206"/>
    <lineage>
        <taxon>Bacteria</taxon>
        <taxon>Bacillati</taxon>
        <taxon>Bacillota</taxon>
        <taxon>Bacilli</taxon>
        <taxon>Lactobacillales</taxon>
        <taxon>Streptococcaceae</taxon>
        <taxon>Streptococcus</taxon>
    </lineage>
</organism>
<dbReference type="PANTHER" id="PTHR10000">
    <property type="entry name" value="PHOSPHOSERINE PHOSPHATASE"/>
    <property type="match status" value="1"/>
</dbReference>
<dbReference type="Gene3D" id="3.40.50.1000">
    <property type="entry name" value="HAD superfamily/HAD-like"/>
    <property type="match status" value="1"/>
</dbReference>
<proteinExistence type="predicted"/>
<protein>
    <submittedName>
        <fullName evidence="1">Uncharacterized protein</fullName>
    </submittedName>
</protein>
<sequence>MDLFEANVMAFGDGDNDIELLRMSSHSYAMENASPAFLQVADQIAPHHKDQGVLTILEDYLGYRKKGW</sequence>
<dbReference type="InterPro" id="IPR023214">
    <property type="entry name" value="HAD_sf"/>
</dbReference>
<reference evidence="1 2" key="1">
    <citation type="submission" date="2011-01" db="EMBL/GenBank/DDBJ databases">
        <authorList>
            <person name="Muzny D."/>
            <person name="Qin X."/>
            <person name="Buhay C."/>
            <person name="Dugan-Rocha S."/>
            <person name="Ding Y."/>
            <person name="Chen G."/>
            <person name="Hawes A."/>
            <person name="Holder M."/>
            <person name="Jhangiani S."/>
            <person name="Johnson A."/>
            <person name="Khan Z."/>
            <person name="Li Z."/>
            <person name="Liu W."/>
            <person name="Liu X."/>
            <person name="Perez L."/>
            <person name="Shen H."/>
            <person name="Wang Q."/>
            <person name="Watt J."/>
            <person name="Xi L."/>
            <person name="Xin Y."/>
            <person name="Zhou J."/>
            <person name="Deng J."/>
            <person name="Jiang H."/>
            <person name="Liu Y."/>
            <person name="Qu J."/>
            <person name="Song X.-Z."/>
            <person name="Zhang L."/>
            <person name="Villasana D."/>
            <person name="Johnson A."/>
            <person name="Liu J."/>
            <person name="Liyanage D."/>
            <person name="Lorensuhewa L."/>
            <person name="Robinson T."/>
            <person name="Song A."/>
            <person name="Song B.-B."/>
            <person name="Dinh H."/>
            <person name="Thornton R."/>
            <person name="Coyle M."/>
            <person name="Francisco L."/>
            <person name="Jackson L."/>
            <person name="Javaid M."/>
            <person name="Korchina V."/>
            <person name="Kovar C."/>
            <person name="Mata R."/>
            <person name="Mathew T."/>
            <person name="Ngo R."/>
            <person name="Nguyen L."/>
            <person name="Nguyen N."/>
            <person name="Okwuonu G."/>
            <person name="Ongeri F."/>
            <person name="Pham C."/>
            <person name="Simmons D."/>
            <person name="Wilczek-Boney K."/>
            <person name="Hale W."/>
            <person name="Jakkamsetti A."/>
            <person name="Pham P."/>
            <person name="Ruth R."/>
            <person name="San Lucas F."/>
            <person name="Warren J."/>
            <person name="Zhang J."/>
            <person name="Zhao Z."/>
            <person name="Zhou C."/>
            <person name="Zhu D."/>
            <person name="Lee S."/>
            <person name="Bess C."/>
            <person name="Blankenburg K."/>
            <person name="Forbes L."/>
            <person name="Fu Q."/>
            <person name="Gubbala S."/>
            <person name="Hirani K."/>
            <person name="Jayaseelan J.C."/>
            <person name="Lara F."/>
            <person name="Munidasa M."/>
            <person name="Palculict T."/>
            <person name="Patil S."/>
            <person name="Pu L.-L."/>
            <person name="Saada N."/>
            <person name="Tang L."/>
            <person name="Weissenberger G."/>
            <person name="Zhu Y."/>
            <person name="Hemphill L."/>
            <person name="Shang Y."/>
            <person name="Youmans B."/>
            <person name="Ayvaz T."/>
            <person name="Ross M."/>
            <person name="Santibanez J."/>
            <person name="Aqrawi P."/>
            <person name="Gross S."/>
            <person name="Joshi V."/>
            <person name="Fowler G."/>
            <person name="Nazareth L."/>
            <person name="Reid J."/>
            <person name="Worley K."/>
            <person name="Petrosino J."/>
            <person name="Highlander S."/>
            <person name="Gibbs R."/>
        </authorList>
    </citation>
    <scope>NUCLEOTIDE SEQUENCE [LARGE SCALE GENOMIC DNA]</scope>
    <source>
        <strain evidence="1 2">ATCC 49124</strain>
    </source>
</reference>
<evidence type="ECO:0000313" key="1">
    <source>
        <dbReference type="EMBL" id="EFX96156.1"/>
    </source>
</evidence>
<dbReference type="SUPFAM" id="SSF56784">
    <property type="entry name" value="HAD-like"/>
    <property type="match status" value="1"/>
</dbReference>
<dbReference type="PANTHER" id="PTHR10000:SF53">
    <property type="entry name" value="5-AMINO-6-(5-PHOSPHO-D-RIBITYLAMINO)URACIL PHOSPHATASE YBJI-RELATED"/>
    <property type="match status" value="1"/>
</dbReference>
<dbReference type="InterPro" id="IPR036412">
    <property type="entry name" value="HAD-like_sf"/>
</dbReference>
<dbReference type="RefSeq" id="WP_003097121.1">
    <property type="nucleotide sequence ID" value="NZ_GL831112.1"/>
</dbReference>
<dbReference type="Proteomes" id="UP000003697">
    <property type="component" value="Unassembled WGS sequence"/>
</dbReference>
<accession>A0ABP2KIZ8</accession>
<dbReference type="Pfam" id="PF08282">
    <property type="entry name" value="Hydrolase_3"/>
    <property type="match status" value="1"/>
</dbReference>
<evidence type="ECO:0000313" key="2">
    <source>
        <dbReference type="Proteomes" id="UP000003697"/>
    </source>
</evidence>
<keyword evidence="2" id="KW-1185">Reference proteome</keyword>
<name>A0ABP2KIZ8_STRVE</name>
<dbReference type="EMBL" id="AEVI01000038">
    <property type="protein sequence ID" value="EFX96156.1"/>
    <property type="molecule type" value="Genomic_DNA"/>
</dbReference>
<comment type="caution">
    <text evidence="1">The sequence shown here is derived from an EMBL/GenBank/DDBJ whole genome shotgun (WGS) entry which is preliminary data.</text>
</comment>
<gene>
    <name evidence="1" type="ORF">HMPREF9425_0935</name>
</gene>